<protein>
    <submittedName>
        <fullName evidence="2">Uncharacterized protein</fullName>
    </submittedName>
</protein>
<evidence type="ECO:0000313" key="3">
    <source>
        <dbReference type="Proteomes" id="UP001335648"/>
    </source>
</evidence>
<feature type="region of interest" description="Disordered" evidence="1">
    <location>
        <begin position="56"/>
        <end position="75"/>
    </location>
</feature>
<evidence type="ECO:0000313" key="2">
    <source>
        <dbReference type="EMBL" id="KAK5877505.1"/>
    </source>
</evidence>
<comment type="caution">
    <text evidence="2">The sequence shown here is derived from an EMBL/GenBank/DDBJ whole genome shotgun (WGS) entry which is preliminary data.</text>
</comment>
<organism evidence="2 3">
    <name type="scientific">Champsocephalus esox</name>
    <name type="common">pike icefish</name>
    <dbReference type="NCBI Taxonomy" id="159716"/>
    <lineage>
        <taxon>Eukaryota</taxon>
        <taxon>Metazoa</taxon>
        <taxon>Chordata</taxon>
        <taxon>Craniata</taxon>
        <taxon>Vertebrata</taxon>
        <taxon>Euteleostomi</taxon>
        <taxon>Actinopterygii</taxon>
        <taxon>Neopterygii</taxon>
        <taxon>Teleostei</taxon>
        <taxon>Neoteleostei</taxon>
        <taxon>Acanthomorphata</taxon>
        <taxon>Eupercaria</taxon>
        <taxon>Perciformes</taxon>
        <taxon>Notothenioidei</taxon>
        <taxon>Channichthyidae</taxon>
        <taxon>Champsocephalus</taxon>
    </lineage>
</organism>
<gene>
    <name evidence="2" type="ORF">CesoFtcFv8_025004</name>
</gene>
<dbReference type="AlphaFoldDB" id="A0AAN8B2Y7"/>
<feature type="region of interest" description="Disordered" evidence="1">
    <location>
        <begin position="1"/>
        <end position="23"/>
    </location>
</feature>
<accession>A0AAN8B2Y7</accession>
<name>A0AAN8B2Y7_9TELE</name>
<evidence type="ECO:0000256" key="1">
    <source>
        <dbReference type="SAM" id="MobiDB-lite"/>
    </source>
</evidence>
<dbReference type="EMBL" id="JAULUE010002066">
    <property type="protein sequence ID" value="KAK5877505.1"/>
    <property type="molecule type" value="Genomic_DNA"/>
</dbReference>
<keyword evidence="3" id="KW-1185">Reference proteome</keyword>
<dbReference type="Proteomes" id="UP001335648">
    <property type="component" value="Unassembled WGS sequence"/>
</dbReference>
<reference evidence="2 3" key="1">
    <citation type="journal article" date="2023" name="Mol. Biol. Evol.">
        <title>Genomics of Secondarily Temperate Adaptation in the Only Non-Antarctic Icefish.</title>
        <authorList>
            <person name="Rivera-Colon A.G."/>
            <person name="Rayamajhi N."/>
            <person name="Minhas B.F."/>
            <person name="Madrigal G."/>
            <person name="Bilyk K.T."/>
            <person name="Yoon V."/>
            <person name="Hune M."/>
            <person name="Gregory S."/>
            <person name="Cheng C.H.C."/>
            <person name="Catchen J.M."/>
        </authorList>
    </citation>
    <scope>NUCLEOTIDE SEQUENCE [LARGE SCALE GENOMIC DNA]</scope>
    <source>
        <strain evidence="2">JC2023a</strain>
    </source>
</reference>
<proteinExistence type="predicted"/>
<sequence>MDQRRRRWTNAADGPTRDGPTPPMAVKELWVMGFQRLPLRLSARVSVTLKHITHGIGTRSNISPGNEPEGKRQCV</sequence>